<dbReference type="PROSITE" id="PS00107">
    <property type="entry name" value="PROTEIN_KINASE_ATP"/>
    <property type="match status" value="1"/>
</dbReference>
<dbReference type="SUPFAM" id="SSF56112">
    <property type="entry name" value="Protein kinase-like (PK-like)"/>
    <property type="match status" value="1"/>
</dbReference>
<dbReference type="Gene3D" id="3.30.200.20">
    <property type="entry name" value="Phosphorylase Kinase, domain 1"/>
    <property type="match status" value="1"/>
</dbReference>
<dbReference type="InterPro" id="IPR008271">
    <property type="entry name" value="Ser/Thr_kinase_AS"/>
</dbReference>
<evidence type="ECO:0000256" key="8">
    <source>
        <dbReference type="RuleBase" id="RU000304"/>
    </source>
</evidence>
<dbReference type="GO" id="GO:0005524">
    <property type="term" value="F:ATP binding"/>
    <property type="evidence" value="ECO:0007669"/>
    <property type="project" value="UniProtKB-UniRule"/>
</dbReference>
<organism evidence="11 12">
    <name type="scientific">Acanthosepion pharaonis</name>
    <name type="common">Pharaoh cuttlefish</name>
    <name type="synonym">Sepia pharaonis</name>
    <dbReference type="NCBI Taxonomy" id="158019"/>
    <lineage>
        <taxon>Eukaryota</taxon>
        <taxon>Metazoa</taxon>
        <taxon>Spiralia</taxon>
        <taxon>Lophotrochozoa</taxon>
        <taxon>Mollusca</taxon>
        <taxon>Cephalopoda</taxon>
        <taxon>Coleoidea</taxon>
        <taxon>Decapodiformes</taxon>
        <taxon>Sepiida</taxon>
        <taxon>Sepiina</taxon>
        <taxon>Sepiidae</taxon>
        <taxon>Acanthosepion</taxon>
    </lineage>
</organism>
<keyword evidence="3 11" id="KW-0808">Transferase</keyword>
<dbReference type="PANTHER" id="PTHR44167">
    <property type="entry name" value="OVARIAN-SPECIFIC SERINE/THREONINE-PROTEIN KINASE LOK-RELATED"/>
    <property type="match status" value="1"/>
</dbReference>
<gene>
    <name evidence="11" type="ORF">SPHA_39870</name>
</gene>
<accession>A0A812CTW3</accession>
<sequence length="473" mass="53375">MSADEDAFWFENKKEESPVENIPASVRTEIDNMYEFLPELKKHFQVMKKIGEGTFSSVFQAKLRNHPKVDQLFALKHIIPTSHPSRIETELKCLQQLGGKNNVMGVELCLRSKDHIVIVMPYFPHDRFQDCLLSLTPDEIKNYMKNLLIALRHIHEYDVIHRDVKPSNFLFNRKTQQFSLVDFGLAHKAPVALKKNDARTQFELPIYHQSPKKKNIKTTSKLEASSHGPLRSLNASKGPSLALDKRGHKSHKNTTSVTTGSTSRSVRSPRQLLLMKQAMSKARSSLSSSSQKSSSRLITCSCFGKAMVCRICTEKVNQIAPRAGTPGFRSPEVLMKYPHQTTSVDIWSAGVIFLSLLSGRYPFFKANDDLTALAQIITLMGSEPVKNAAKIIGKDLICLPQTKSMNLQNLCFNLRNVETNEKFKPGTQTKNKTASQFIEAVTHSAFDLLVKMLDLNPNTRITAEDALEHEYFK</sequence>
<feature type="domain" description="Protein kinase" evidence="10">
    <location>
        <begin position="44"/>
        <end position="472"/>
    </location>
</feature>
<dbReference type="PROSITE" id="PS00108">
    <property type="entry name" value="PROTEIN_KINASE_ST"/>
    <property type="match status" value="1"/>
</dbReference>
<dbReference type="InterPro" id="IPR000719">
    <property type="entry name" value="Prot_kinase_dom"/>
</dbReference>
<dbReference type="AlphaFoldDB" id="A0A812CTW3"/>
<evidence type="ECO:0000256" key="3">
    <source>
        <dbReference type="ARBA" id="ARBA00022679"/>
    </source>
</evidence>
<dbReference type="Proteomes" id="UP000597762">
    <property type="component" value="Unassembled WGS sequence"/>
</dbReference>
<keyword evidence="12" id="KW-1185">Reference proteome</keyword>
<protein>
    <recommendedName>
        <fullName evidence="1">non-specific serine/threonine protein kinase</fullName>
        <ecNumber evidence="1">2.7.11.1</ecNumber>
    </recommendedName>
</protein>
<dbReference type="CDD" id="cd14019">
    <property type="entry name" value="STKc_Cdc7"/>
    <property type="match status" value="1"/>
</dbReference>
<comment type="caution">
    <text evidence="11">The sequence shown here is derived from an EMBL/GenBank/DDBJ whole genome shotgun (WGS) entry which is preliminary data.</text>
</comment>
<evidence type="ECO:0000313" key="12">
    <source>
        <dbReference type="Proteomes" id="UP000597762"/>
    </source>
</evidence>
<evidence type="ECO:0000313" key="11">
    <source>
        <dbReference type="EMBL" id="CAE1276168.1"/>
    </source>
</evidence>
<keyword evidence="4 7" id="KW-0547">Nucleotide-binding</keyword>
<dbReference type="GO" id="GO:0004674">
    <property type="term" value="F:protein serine/threonine kinase activity"/>
    <property type="evidence" value="ECO:0007669"/>
    <property type="project" value="UniProtKB-KW"/>
</dbReference>
<keyword evidence="2 8" id="KW-0723">Serine/threonine-protein kinase</keyword>
<dbReference type="PANTHER" id="PTHR44167:SF23">
    <property type="entry name" value="CDC7 KINASE, ISOFORM A-RELATED"/>
    <property type="match status" value="1"/>
</dbReference>
<evidence type="ECO:0000259" key="10">
    <source>
        <dbReference type="PROSITE" id="PS50011"/>
    </source>
</evidence>
<evidence type="ECO:0000256" key="7">
    <source>
        <dbReference type="PROSITE-ProRule" id="PRU10141"/>
    </source>
</evidence>
<dbReference type="InterPro" id="IPR011009">
    <property type="entry name" value="Kinase-like_dom_sf"/>
</dbReference>
<name>A0A812CTW3_ACAPH</name>
<evidence type="ECO:0000256" key="4">
    <source>
        <dbReference type="ARBA" id="ARBA00022741"/>
    </source>
</evidence>
<evidence type="ECO:0000256" key="6">
    <source>
        <dbReference type="ARBA" id="ARBA00022840"/>
    </source>
</evidence>
<evidence type="ECO:0000256" key="2">
    <source>
        <dbReference type="ARBA" id="ARBA00022527"/>
    </source>
</evidence>
<dbReference type="Gene3D" id="1.10.510.10">
    <property type="entry name" value="Transferase(Phosphotransferase) domain 1"/>
    <property type="match status" value="1"/>
</dbReference>
<feature type="region of interest" description="Disordered" evidence="9">
    <location>
        <begin position="212"/>
        <end position="269"/>
    </location>
</feature>
<dbReference type="Pfam" id="PF00069">
    <property type="entry name" value="Pkinase"/>
    <property type="match status" value="2"/>
</dbReference>
<dbReference type="OrthoDB" id="10020333at2759"/>
<dbReference type="PROSITE" id="PS50011">
    <property type="entry name" value="PROTEIN_KINASE_DOM"/>
    <property type="match status" value="1"/>
</dbReference>
<evidence type="ECO:0000256" key="9">
    <source>
        <dbReference type="SAM" id="MobiDB-lite"/>
    </source>
</evidence>
<keyword evidence="6 7" id="KW-0067">ATP-binding</keyword>
<evidence type="ECO:0000256" key="5">
    <source>
        <dbReference type="ARBA" id="ARBA00022777"/>
    </source>
</evidence>
<evidence type="ECO:0000256" key="1">
    <source>
        <dbReference type="ARBA" id="ARBA00012513"/>
    </source>
</evidence>
<dbReference type="GO" id="GO:0044773">
    <property type="term" value="P:mitotic DNA damage checkpoint signaling"/>
    <property type="evidence" value="ECO:0007669"/>
    <property type="project" value="TreeGrafter"/>
</dbReference>
<dbReference type="SMART" id="SM00220">
    <property type="entry name" value="S_TKc"/>
    <property type="match status" value="1"/>
</dbReference>
<dbReference type="EC" id="2.7.11.1" evidence="1"/>
<proteinExistence type="inferred from homology"/>
<reference evidence="11" key="1">
    <citation type="submission" date="2021-01" db="EMBL/GenBank/DDBJ databases">
        <authorList>
            <person name="Li R."/>
            <person name="Bekaert M."/>
        </authorList>
    </citation>
    <scope>NUCLEOTIDE SEQUENCE</scope>
    <source>
        <strain evidence="11">Farmed</strain>
    </source>
</reference>
<feature type="compositionally biased region" description="Low complexity" evidence="9">
    <location>
        <begin position="254"/>
        <end position="268"/>
    </location>
</feature>
<feature type="binding site" evidence="7">
    <location>
        <position position="76"/>
    </location>
    <ligand>
        <name>ATP</name>
        <dbReference type="ChEBI" id="CHEBI:30616"/>
    </ligand>
</feature>
<dbReference type="EMBL" id="CAHIKZ030001872">
    <property type="protein sequence ID" value="CAE1276168.1"/>
    <property type="molecule type" value="Genomic_DNA"/>
</dbReference>
<dbReference type="InterPro" id="IPR017441">
    <property type="entry name" value="Protein_kinase_ATP_BS"/>
</dbReference>
<comment type="similarity">
    <text evidence="8">Belongs to the protein kinase superfamily.</text>
</comment>
<dbReference type="GO" id="GO:0005634">
    <property type="term" value="C:nucleus"/>
    <property type="evidence" value="ECO:0007669"/>
    <property type="project" value="TreeGrafter"/>
</dbReference>
<keyword evidence="5" id="KW-0418">Kinase</keyword>